<dbReference type="Proteomes" id="UP000184041">
    <property type="component" value="Unassembled WGS sequence"/>
</dbReference>
<dbReference type="EMBL" id="FQUS01000003">
    <property type="protein sequence ID" value="SHE75769.1"/>
    <property type="molecule type" value="Genomic_DNA"/>
</dbReference>
<dbReference type="InterPro" id="IPR000914">
    <property type="entry name" value="SBP_5_dom"/>
</dbReference>
<dbReference type="Pfam" id="PF00496">
    <property type="entry name" value="SBP_bac_5"/>
    <property type="match status" value="1"/>
</dbReference>
<protein>
    <submittedName>
        <fullName evidence="2">Extracellular solute-binding protein, family 5 Middle</fullName>
    </submittedName>
</protein>
<sequence>MNLFSPANRVMTFFFIVAVAAACKQPETIVVDRDPETTAADTVEQFPAAEQQDAGFRQLNIGEYQPIRSLDPLLADNATNIRAIQLVYEGLVRFDEAGTIAPAIAQKWSVGANDRRYTFHLRPDVYYHDSDIFGSGTGRKLTADDVPFIFERMANNAVPPRAAGLFMNIEGFDEYFREQRHVYNPTLRQLDRISGIQTPNDTTVVFELDQPDPDFLQKLALPLAVIYPKEAVGTSTGDFTPVGSGPFTFAQRSSDSTFVFSKFQNYYAASDIRLNRVDMIISDTPLSFLNAMEAGNVHLLPELDPALSRQLLTEERSLASPYSDRYILSQTGSTMFALRRYPSSDVSEDRGADIAQLAKNNASSLFDPLGPAITDTSFFTDDSKIAAMSDLSLEVPATEHPYGKVFLQQLSDLLEGQGGELDITGIRVPTQRTGLFFTEHPELFPPMEWADHPPLITFTVQQFSLKRQDIDDLPANQYPWWIDLRGVELPAFENINRPL</sequence>
<evidence type="ECO:0000259" key="1">
    <source>
        <dbReference type="Pfam" id="PF00496"/>
    </source>
</evidence>
<evidence type="ECO:0000313" key="2">
    <source>
        <dbReference type="EMBL" id="SHE75769.1"/>
    </source>
</evidence>
<dbReference type="OrthoDB" id="9772924at2"/>
<organism evidence="2 3">
    <name type="scientific">Fodinibius roseus</name>
    <dbReference type="NCBI Taxonomy" id="1194090"/>
    <lineage>
        <taxon>Bacteria</taxon>
        <taxon>Pseudomonadati</taxon>
        <taxon>Balneolota</taxon>
        <taxon>Balneolia</taxon>
        <taxon>Balneolales</taxon>
        <taxon>Balneolaceae</taxon>
        <taxon>Fodinibius</taxon>
    </lineage>
</organism>
<dbReference type="STRING" id="1194090.SAMN05443144_103110"/>
<dbReference type="PANTHER" id="PTHR30290">
    <property type="entry name" value="PERIPLASMIC BINDING COMPONENT OF ABC TRANSPORTER"/>
    <property type="match status" value="1"/>
</dbReference>
<dbReference type="GO" id="GO:0015833">
    <property type="term" value="P:peptide transport"/>
    <property type="evidence" value="ECO:0007669"/>
    <property type="project" value="TreeGrafter"/>
</dbReference>
<dbReference type="GO" id="GO:1904680">
    <property type="term" value="F:peptide transmembrane transporter activity"/>
    <property type="evidence" value="ECO:0007669"/>
    <property type="project" value="TreeGrafter"/>
</dbReference>
<dbReference type="RefSeq" id="WP_084088014.1">
    <property type="nucleotide sequence ID" value="NZ_FQUS01000003.1"/>
</dbReference>
<dbReference type="Gene3D" id="3.40.190.10">
    <property type="entry name" value="Periplasmic binding protein-like II"/>
    <property type="match status" value="1"/>
</dbReference>
<dbReference type="AlphaFoldDB" id="A0A1M4W3I1"/>
<dbReference type="SUPFAM" id="SSF53850">
    <property type="entry name" value="Periplasmic binding protein-like II"/>
    <property type="match status" value="1"/>
</dbReference>
<dbReference type="PANTHER" id="PTHR30290:SF72">
    <property type="entry name" value="HTH-TYPE TRANSCRIPTIONAL REGULATOR SGRR"/>
    <property type="match status" value="1"/>
</dbReference>
<evidence type="ECO:0000313" key="3">
    <source>
        <dbReference type="Proteomes" id="UP000184041"/>
    </source>
</evidence>
<gene>
    <name evidence="2" type="ORF">SAMN05443144_103110</name>
</gene>
<dbReference type="InterPro" id="IPR039424">
    <property type="entry name" value="SBP_5"/>
</dbReference>
<name>A0A1M4W3I1_9BACT</name>
<proteinExistence type="predicted"/>
<feature type="domain" description="Solute-binding protein family 5" evidence="1">
    <location>
        <begin position="100"/>
        <end position="316"/>
    </location>
</feature>
<keyword evidence="3" id="KW-1185">Reference proteome</keyword>
<reference evidence="2 3" key="1">
    <citation type="submission" date="2016-11" db="EMBL/GenBank/DDBJ databases">
        <authorList>
            <person name="Jaros S."/>
            <person name="Januszkiewicz K."/>
            <person name="Wedrychowicz H."/>
        </authorList>
    </citation>
    <scope>NUCLEOTIDE SEQUENCE [LARGE SCALE GENOMIC DNA]</scope>
    <source>
        <strain evidence="2 3">DSM 21986</strain>
    </source>
</reference>
<accession>A0A1M4W3I1</accession>
<dbReference type="CDD" id="cd00995">
    <property type="entry name" value="PBP2_NikA_DppA_OppA_like"/>
    <property type="match status" value="1"/>
</dbReference>